<evidence type="ECO:0000313" key="2">
    <source>
        <dbReference type="Proteomes" id="UP000266643"/>
    </source>
</evidence>
<gene>
    <name evidence="1" type="ORF">DYB30_009722</name>
</gene>
<dbReference type="VEuPathDB" id="FungiDB:H257_16844"/>
<reference evidence="1 2" key="1">
    <citation type="submission" date="2018-08" db="EMBL/GenBank/DDBJ databases">
        <title>Aphanomyces genome sequencing and annotation.</title>
        <authorList>
            <person name="Minardi D."/>
            <person name="Oidtmann B."/>
            <person name="Van Der Giezen M."/>
            <person name="Studholme D.J."/>
        </authorList>
    </citation>
    <scope>NUCLEOTIDE SEQUENCE [LARGE SCALE GENOMIC DNA]</scope>
    <source>
        <strain evidence="1 2">D2</strain>
    </source>
</reference>
<protein>
    <submittedName>
        <fullName evidence="1">Uncharacterized protein</fullName>
    </submittedName>
</protein>
<dbReference type="Proteomes" id="UP000266643">
    <property type="component" value="Unassembled WGS sequence"/>
</dbReference>
<dbReference type="AlphaFoldDB" id="A0A397CWB9"/>
<comment type="caution">
    <text evidence="1">The sequence shown here is derived from an EMBL/GenBank/DDBJ whole genome shotgun (WGS) entry which is preliminary data.</text>
</comment>
<evidence type="ECO:0000313" key="1">
    <source>
        <dbReference type="EMBL" id="RHY54247.1"/>
    </source>
</evidence>
<organism evidence="1 2">
    <name type="scientific">Aphanomyces astaci</name>
    <name type="common">Crayfish plague agent</name>
    <dbReference type="NCBI Taxonomy" id="112090"/>
    <lineage>
        <taxon>Eukaryota</taxon>
        <taxon>Sar</taxon>
        <taxon>Stramenopiles</taxon>
        <taxon>Oomycota</taxon>
        <taxon>Saprolegniomycetes</taxon>
        <taxon>Saprolegniales</taxon>
        <taxon>Verrucalvaceae</taxon>
        <taxon>Aphanomyces</taxon>
    </lineage>
</organism>
<proteinExistence type="predicted"/>
<accession>A0A397CWB9</accession>
<name>A0A397CWB9_APHAT</name>
<sequence>MNKEMTGPAYMQEHPDDAVEIRDELKFWNEVMDHQVAMTKERAEATLLFLTALEEGPLFTNTSPIMLCPQELDPLDVRYSFPTAEPSSHFHATQASGSSSIGPESCLPIGPTVSAIKSLVFSIRRADIAHLFVLDTWVELSTTTAVVDTDE</sequence>
<dbReference type="EMBL" id="QUTD01006644">
    <property type="protein sequence ID" value="RHY54247.1"/>
    <property type="molecule type" value="Genomic_DNA"/>
</dbReference>